<proteinExistence type="predicted"/>
<comment type="caution">
    <text evidence="1">The sequence shown here is derived from an EMBL/GenBank/DDBJ whole genome shotgun (WGS) entry which is preliminary data.</text>
</comment>
<accession>A0A0G0DX59</accession>
<sequence length="111" mass="12882">MAENDATPIDKSSVESLKKRILDSLYDGIMDAMINGRATLKDGKESAHFILGKFKTVKTKNELLQFLYDLSTKWSVYSPYYVKMKYSLTESEDTKKIQELKNKLYNFIRPN</sequence>
<dbReference type="AlphaFoldDB" id="A0A0G0DX59"/>
<protein>
    <submittedName>
        <fullName evidence="1">Uncharacterized protein</fullName>
    </submittedName>
</protein>
<reference evidence="1 2" key="1">
    <citation type="journal article" date="2015" name="Nature">
        <title>rRNA introns, odd ribosomes, and small enigmatic genomes across a large radiation of phyla.</title>
        <authorList>
            <person name="Brown C.T."/>
            <person name="Hug L.A."/>
            <person name="Thomas B.C."/>
            <person name="Sharon I."/>
            <person name="Castelle C.J."/>
            <person name="Singh A."/>
            <person name="Wilkins M.J."/>
            <person name="Williams K.H."/>
            <person name="Banfield J.F."/>
        </authorList>
    </citation>
    <scope>NUCLEOTIDE SEQUENCE [LARGE SCALE GENOMIC DNA]</scope>
</reference>
<dbReference type="Proteomes" id="UP000034688">
    <property type="component" value="Unassembled WGS sequence"/>
</dbReference>
<evidence type="ECO:0000313" key="2">
    <source>
        <dbReference type="Proteomes" id="UP000034688"/>
    </source>
</evidence>
<evidence type="ECO:0000313" key="1">
    <source>
        <dbReference type="EMBL" id="KKP59732.1"/>
    </source>
</evidence>
<organism evidence="1 2">
    <name type="scientific">Candidatus Roizmanbacteria bacterium GW2011_GWA2_34_18</name>
    <dbReference type="NCBI Taxonomy" id="1618477"/>
    <lineage>
        <taxon>Bacteria</taxon>
        <taxon>Candidatus Roizmaniibacteriota</taxon>
    </lineage>
</organism>
<name>A0A0G0DX59_9BACT</name>
<dbReference type="EMBL" id="LBPP01000024">
    <property type="protein sequence ID" value="KKP59732.1"/>
    <property type="molecule type" value="Genomic_DNA"/>
</dbReference>
<gene>
    <name evidence="1" type="ORF">UR54_C0024G0003</name>
</gene>
<dbReference type="STRING" id="1618477.UR54_C0024G0003"/>